<evidence type="ECO:0000313" key="1">
    <source>
        <dbReference type="EMBL" id="BFF93061.1"/>
    </source>
</evidence>
<organism evidence="1 2">
    <name type="scientific">Drosophila madeirensis</name>
    <name type="common">Fruit fly</name>
    <dbReference type="NCBI Taxonomy" id="30013"/>
    <lineage>
        <taxon>Eukaryota</taxon>
        <taxon>Metazoa</taxon>
        <taxon>Ecdysozoa</taxon>
        <taxon>Arthropoda</taxon>
        <taxon>Hexapoda</taxon>
        <taxon>Insecta</taxon>
        <taxon>Pterygota</taxon>
        <taxon>Neoptera</taxon>
        <taxon>Endopterygota</taxon>
        <taxon>Diptera</taxon>
        <taxon>Brachycera</taxon>
        <taxon>Muscomorpha</taxon>
        <taxon>Ephydroidea</taxon>
        <taxon>Drosophilidae</taxon>
        <taxon>Drosophila</taxon>
        <taxon>Sophophora</taxon>
    </lineage>
</organism>
<dbReference type="EMBL" id="AP029263">
    <property type="protein sequence ID" value="BFF93061.1"/>
    <property type="molecule type" value="Genomic_DNA"/>
</dbReference>
<reference evidence="1 2" key="1">
    <citation type="submission" date="2024-02" db="EMBL/GenBank/DDBJ databases">
        <title>A chromosome-level genome assembly of Drosophila madeirensis, a fruit fly species endemic to Madeira island.</title>
        <authorList>
            <person name="Tomihara K."/>
            <person name="Llopart A."/>
            <person name="Yamamoto D."/>
        </authorList>
    </citation>
    <scope>NUCLEOTIDE SEQUENCE [LARGE SCALE GENOMIC DNA]</scope>
    <source>
        <strain evidence="1 2">RF1</strain>
    </source>
</reference>
<name>A0AAU9FBI5_DROMD</name>
<dbReference type="Proteomes" id="UP001500889">
    <property type="component" value="Chromosome O"/>
</dbReference>
<protein>
    <submittedName>
        <fullName evidence="1">Uncharacterized protein</fullName>
    </submittedName>
</protein>
<accession>A0AAU9FBI5</accession>
<proteinExistence type="predicted"/>
<keyword evidence="2" id="KW-1185">Reference proteome</keyword>
<sequence length="122" mass="13453">MKRIIGKIGKPGREKLRKGCKCGLEINKKPSATPQCLPPTWHLAIVRAHCRRSRPKPKHQDSPSSKEWSLKVGNEKLKPAAHRIGCGGGRTVGVAGGWCRLEFIDAISHPPYIIIFGQQNAN</sequence>
<gene>
    <name evidence="1" type="ORF">DMAD_10986</name>
</gene>
<evidence type="ECO:0000313" key="2">
    <source>
        <dbReference type="Proteomes" id="UP001500889"/>
    </source>
</evidence>
<dbReference type="AlphaFoldDB" id="A0AAU9FBI5"/>